<evidence type="ECO:0000313" key="2">
    <source>
        <dbReference type="EMBL" id="WOF23036.1"/>
    </source>
</evidence>
<name>A0AA97FGG4_9MICO</name>
<dbReference type="RefSeq" id="WP_317139507.1">
    <property type="nucleotide sequence ID" value="NZ_CP118157.1"/>
</dbReference>
<feature type="domain" description="Thiamin/hydroxymethyl pyrimidine-binding YkoF putative" evidence="1">
    <location>
        <begin position="124"/>
        <end position="207"/>
    </location>
</feature>
<feature type="domain" description="Thiamin/hydroxymethyl pyrimidine-binding YkoF putative" evidence="1">
    <location>
        <begin position="20"/>
        <end position="98"/>
    </location>
</feature>
<dbReference type="Gene3D" id="3.30.70.930">
    <property type="match status" value="2"/>
</dbReference>
<dbReference type="InterPro" id="IPR011522">
    <property type="entry name" value="Thiamin/HMP-bd_put_YkoF"/>
</dbReference>
<evidence type="ECO:0000259" key="1">
    <source>
        <dbReference type="Pfam" id="PF07615"/>
    </source>
</evidence>
<dbReference type="AlphaFoldDB" id="A0AA97FGG4"/>
<dbReference type="KEGG" id="mbet:N8K70_16820"/>
<proteinExistence type="predicted"/>
<dbReference type="Pfam" id="PF07615">
    <property type="entry name" value="Ykof"/>
    <property type="match status" value="2"/>
</dbReference>
<evidence type="ECO:0000313" key="3">
    <source>
        <dbReference type="Proteomes" id="UP001305498"/>
    </source>
</evidence>
<dbReference type="SUPFAM" id="SSF89957">
    <property type="entry name" value="MTH1187/YkoF-like"/>
    <property type="match status" value="1"/>
</dbReference>
<accession>A0AA97FGG4</accession>
<dbReference type="EMBL" id="CP118157">
    <property type="protein sequence ID" value="WOF23036.1"/>
    <property type="molecule type" value="Genomic_DNA"/>
</dbReference>
<gene>
    <name evidence="2" type="ORF">N8K70_16820</name>
</gene>
<sequence length="211" mass="21582">MTPEQTGIAVPPITPQEYGVGARFTLSVYDSDYVSIILGALGEADADGLVVETNDISTFVGGTEQRVAGFLRDVIAAAAARGAHLSASILLSRGCPGELQCELPPGATALAASPIALAATGVRARAHWSLYPLLDAGQAGGDHMAAIAAAVDHARETGLYAGSDHYATRLDGDLADVLETAANAWILVGRTVQHVTTHLTVSINSPSVVAG</sequence>
<reference evidence="2 3" key="1">
    <citation type="submission" date="2023-02" db="EMBL/GenBank/DDBJ databases">
        <title>Microbacterium betulae sp. nov., isolated from birch wood.</title>
        <authorList>
            <person name="Pasciak M."/>
            <person name="Pawlik K.J."/>
            <person name="Martynowski D."/>
            <person name="Laczmanski L."/>
            <person name="Ciekot J."/>
            <person name="Szponar B."/>
            <person name="Wojcik-Fatla A."/>
            <person name="Mackiewicz B."/>
            <person name="Farian E."/>
            <person name="Cholewa G."/>
            <person name="Cholewa A."/>
            <person name="Dutkiewicz J."/>
        </authorList>
    </citation>
    <scope>NUCLEOTIDE SEQUENCE [LARGE SCALE GENOMIC DNA]</scope>
    <source>
        <strain evidence="2 3">AB</strain>
    </source>
</reference>
<keyword evidence="3" id="KW-1185">Reference proteome</keyword>
<organism evidence="2 3">
    <name type="scientific">Microbacterium betulae</name>
    <dbReference type="NCBI Taxonomy" id="2981139"/>
    <lineage>
        <taxon>Bacteria</taxon>
        <taxon>Bacillati</taxon>
        <taxon>Actinomycetota</taxon>
        <taxon>Actinomycetes</taxon>
        <taxon>Micrococcales</taxon>
        <taxon>Microbacteriaceae</taxon>
        <taxon>Microbacterium</taxon>
    </lineage>
</organism>
<protein>
    <submittedName>
        <fullName evidence="2">YkoF family thiamine/hydroxymethylpyrimidine-binding protein</fullName>
    </submittedName>
</protein>
<dbReference type="Proteomes" id="UP001305498">
    <property type="component" value="Chromosome"/>
</dbReference>
<dbReference type="InterPro" id="IPR029756">
    <property type="entry name" value="MTH1187/YkoF-like"/>
</dbReference>